<evidence type="ECO:0000313" key="3">
    <source>
        <dbReference type="EMBL" id="KAJ3842799.1"/>
    </source>
</evidence>
<evidence type="ECO:0000313" key="4">
    <source>
        <dbReference type="Proteomes" id="UP001163846"/>
    </source>
</evidence>
<keyword evidence="4" id="KW-1185">Reference proteome</keyword>
<dbReference type="InterPro" id="IPR017853">
    <property type="entry name" value="GH"/>
</dbReference>
<dbReference type="Gene3D" id="3.20.20.80">
    <property type="entry name" value="Glycosidases"/>
    <property type="match status" value="1"/>
</dbReference>
<dbReference type="GO" id="GO:0016787">
    <property type="term" value="F:hydrolase activity"/>
    <property type="evidence" value="ECO:0007669"/>
    <property type="project" value="UniProtKB-KW"/>
</dbReference>
<dbReference type="GO" id="GO:0009277">
    <property type="term" value="C:fungal-type cell wall"/>
    <property type="evidence" value="ECO:0007669"/>
    <property type="project" value="TreeGrafter"/>
</dbReference>
<protein>
    <submittedName>
        <fullName evidence="3">Glycosyl hydrolase catalytic core-domain-containing protein</fullName>
    </submittedName>
</protein>
<comment type="caution">
    <text evidence="3">The sequence shown here is derived from an EMBL/GenBank/DDBJ whole genome shotgun (WGS) entry which is preliminary data.</text>
</comment>
<dbReference type="InterPro" id="IPR024655">
    <property type="entry name" value="Asl1_glyco_hydro_catalytic"/>
</dbReference>
<feature type="chain" id="PRO_5041292406" evidence="1">
    <location>
        <begin position="21"/>
        <end position="357"/>
    </location>
</feature>
<dbReference type="PANTHER" id="PTHR34154">
    <property type="entry name" value="ALKALI-SENSITIVE LINKAGE PROTEIN 1"/>
    <property type="match status" value="1"/>
</dbReference>
<accession>A0AA38PH20</accession>
<dbReference type="EMBL" id="MU805994">
    <property type="protein sequence ID" value="KAJ3842799.1"/>
    <property type="molecule type" value="Genomic_DNA"/>
</dbReference>
<feature type="domain" description="Asl1-like glycosyl hydrolase catalytic" evidence="2">
    <location>
        <begin position="53"/>
        <end position="282"/>
    </location>
</feature>
<dbReference type="InterPro" id="IPR053183">
    <property type="entry name" value="ASL1"/>
</dbReference>
<gene>
    <name evidence="3" type="ORF">F5878DRAFT_657300</name>
</gene>
<proteinExistence type="predicted"/>
<name>A0AA38PH20_9AGAR</name>
<dbReference type="AlphaFoldDB" id="A0AA38PH20"/>
<dbReference type="Pfam" id="PF11790">
    <property type="entry name" value="Glyco_hydro_cc"/>
    <property type="match status" value="1"/>
</dbReference>
<dbReference type="Proteomes" id="UP001163846">
    <property type="component" value="Unassembled WGS sequence"/>
</dbReference>
<keyword evidence="3" id="KW-0378">Hydrolase</keyword>
<evidence type="ECO:0000259" key="2">
    <source>
        <dbReference type="Pfam" id="PF11790"/>
    </source>
</evidence>
<dbReference type="GO" id="GO:0071966">
    <property type="term" value="P:fungal-type cell wall polysaccharide metabolic process"/>
    <property type="evidence" value="ECO:0007669"/>
    <property type="project" value="TreeGrafter"/>
</dbReference>
<dbReference type="PANTHER" id="PTHR34154:SF3">
    <property type="entry name" value="ALKALI-SENSITIVE LINKAGE PROTEIN 1"/>
    <property type="match status" value="1"/>
</dbReference>
<organism evidence="3 4">
    <name type="scientific">Lentinula raphanica</name>
    <dbReference type="NCBI Taxonomy" id="153919"/>
    <lineage>
        <taxon>Eukaryota</taxon>
        <taxon>Fungi</taxon>
        <taxon>Dikarya</taxon>
        <taxon>Basidiomycota</taxon>
        <taxon>Agaricomycotina</taxon>
        <taxon>Agaricomycetes</taxon>
        <taxon>Agaricomycetidae</taxon>
        <taxon>Agaricales</taxon>
        <taxon>Marasmiineae</taxon>
        <taxon>Omphalotaceae</taxon>
        <taxon>Lentinula</taxon>
    </lineage>
</organism>
<dbReference type="SUPFAM" id="SSF51445">
    <property type="entry name" value="(Trans)glycosidases"/>
    <property type="match status" value="1"/>
</dbReference>
<sequence>MYIYTLIYLLAFHSSCLVSASPASGSATVSSTSTASATAAATSTSGKNSKRGLSYPSTDNIPDVLNINQTKSVISWQYDWGLTPPPNLAQSGVEYVPMQWGSGGIDNLSVAIKAQGANVLLTFNEPDFDEQSNIDPNSAAQLWMQHIEPLRSDIPGIKIGAPAVSSGGTGFPWLTTFFSACGNCTFDFLPIHWYGEGVGGFYDYLYQMYGTFGNKTIWVTEYADTSLNDTEVMDFINQTTVFMDGLDFVERYAWFGYFRPQNGSAYNMMNNNGSLNALGQFYIGADTVEISGPATNTAAGVPAAGGPTQTLGTVSVEAGHAPTFVPNSARSAVRGQESWWSITMILVGWMSWMWIQC</sequence>
<evidence type="ECO:0000256" key="1">
    <source>
        <dbReference type="SAM" id="SignalP"/>
    </source>
</evidence>
<keyword evidence="1" id="KW-0732">Signal</keyword>
<feature type="signal peptide" evidence="1">
    <location>
        <begin position="1"/>
        <end position="20"/>
    </location>
</feature>
<reference evidence="3" key="1">
    <citation type="submission" date="2022-08" db="EMBL/GenBank/DDBJ databases">
        <authorList>
            <consortium name="DOE Joint Genome Institute"/>
            <person name="Min B."/>
            <person name="Riley R."/>
            <person name="Sierra-Patev S."/>
            <person name="Naranjo-Ortiz M."/>
            <person name="Looney B."/>
            <person name="Konkel Z."/>
            <person name="Slot J.C."/>
            <person name="Sakamoto Y."/>
            <person name="Steenwyk J.L."/>
            <person name="Rokas A."/>
            <person name="Carro J."/>
            <person name="Camarero S."/>
            <person name="Ferreira P."/>
            <person name="Molpeceres G."/>
            <person name="Ruiz-Duenas F.J."/>
            <person name="Serrano A."/>
            <person name="Henrissat B."/>
            <person name="Drula E."/>
            <person name="Hughes K.W."/>
            <person name="Mata J.L."/>
            <person name="Ishikawa N.K."/>
            <person name="Vargas-Isla R."/>
            <person name="Ushijima S."/>
            <person name="Smith C.A."/>
            <person name="Ahrendt S."/>
            <person name="Andreopoulos W."/>
            <person name="He G."/>
            <person name="Labutti K."/>
            <person name="Lipzen A."/>
            <person name="Ng V."/>
            <person name="Sandor L."/>
            <person name="Barry K."/>
            <person name="Martinez A.T."/>
            <person name="Xiao Y."/>
            <person name="Gibbons J.G."/>
            <person name="Terashima K."/>
            <person name="Hibbett D.S."/>
            <person name="Grigoriev I.V."/>
        </authorList>
    </citation>
    <scope>NUCLEOTIDE SEQUENCE</scope>
    <source>
        <strain evidence="3">TFB9207</strain>
    </source>
</reference>